<reference evidence="9 10" key="1">
    <citation type="submission" date="2019-03" db="EMBL/GenBank/DDBJ databases">
        <title>Genomic Encyclopedia of Type Strains, Phase IV (KMG-IV): sequencing the most valuable type-strain genomes for metagenomic binning, comparative biology and taxonomic classification.</title>
        <authorList>
            <person name="Goeker M."/>
        </authorList>
    </citation>
    <scope>NUCLEOTIDE SEQUENCE [LARGE SCALE GENOMIC DNA]</scope>
    <source>
        <strain evidence="9 10">DSM 29487</strain>
    </source>
</reference>
<feature type="transmembrane region" description="Helical" evidence="7">
    <location>
        <begin position="124"/>
        <end position="145"/>
    </location>
</feature>
<keyword evidence="6 7" id="KW-0472">Membrane</keyword>
<evidence type="ECO:0000256" key="6">
    <source>
        <dbReference type="ARBA" id="ARBA00023136"/>
    </source>
</evidence>
<dbReference type="Pfam" id="PF02163">
    <property type="entry name" value="Peptidase_M50"/>
    <property type="match status" value="1"/>
</dbReference>
<dbReference type="InterPro" id="IPR008915">
    <property type="entry name" value="Peptidase_M50"/>
</dbReference>
<evidence type="ECO:0000256" key="4">
    <source>
        <dbReference type="ARBA" id="ARBA00022692"/>
    </source>
</evidence>
<dbReference type="EMBL" id="SMCQ01000001">
    <property type="protein sequence ID" value="TCW02711.1"/>
    <property type="molecule type" value="Genomic_DNA"/>
</dbReference>
<keyword evidence="5 7" id="KW-1133">Transmembrane helix</keyword>
<feature type="transmembrane region" description="Helical" evidence="7">
    <location>
        <begin position="62"/>
        <end position="83"/>
    </location>
</feature>
<proteinExistence type="inferred from homology"/>
<evidence type="ECO:0000256" key="1">
    <source>
        <dbReference type="ARBA" id="ARBA00001947"/>
    </source>
</evidence>
<evidence type="ECO:0000313" key="9">
    <source>
        <dbReference type="EMBL" id="TCW02711.1"/>
    </source>
</evidence>
<dbReference type="GO" id="GO:0006508">
    <property type="term" value="P:proteolysis"/>
    <property type="evidence" value="ECO:0007669"/>
    <property type="project" value="InterPro"/>
</dbReference>
<evidence type="ECO:0000256" key="2">
    <source>
        <dbReference type="ARBA" id="ARBA00004141"/>
    </source>
</evidence>
<dbReference type="RefSeq" id="WP_066444921.1">
    <property type="nucleotide sequence ID" value="NZ_JANKBF010000001.1"/>
</dbReference>
<name>A0A4R3ZA38_9FIRM</name>
<dbReference type="GeneID" id="98913839"/>
<dbReference type="Proteomes" id="UP000295515">
    <property type="component" value="Unassembled WGS sequence"/>
</dbReference>
<sequence>MKKFFSQFFIFVLYLIAGGMCGYFGIAFFKDYDLSIITAFYVLGAFYICIFLQVIIHECGHLIFGLLSGYQFLSIRFYNFMWVKRNDKIVFKMNKVPGTLGQCLMSIDHYQEPFPFVLYHLGGVFNNLISALISFIICLIIHNPYLQSFCFSLGIFGLISALTNGLPLNIGIDNDAKNVFNMMKYPITKYACFQQLKIIEYMSKGYSLKDINEDNFTIYSNEDLTHNLCMSITAFYCLREIDLSHYQKAYDIANHILNQNIQMEDNTIYLLKNIVLYILILTDPQNPKINNIRDKKYLKMAKLLKRDLTTLKIEYAYQLLSCHNPVKAKKILEQFHKACLTHPYLGEIESETRQIEMIQNLYKEKSL</sequence>
<gene>
    <name evidence="9" type="ORF">EDD60_1018</name>
</gene>
<evidence type="ECO:0000256" key="3">
    <source>
        <dbReference type="ARBA" id="ARBA00007931"/>
    </source>
</evidence>
<keyword evidence="10" id="KW-1185">Reference proteome</keyword>
<evidence type="ECO:0000256" key="7">
    <source>
        <dbReference type="SAM" id="Phobius"/>
    </source>
</evidence>
<comment type="similarity">
    <text evidence="3">Belongs to the peptidase M50B family.</text>
</comment>
<feature type="domain" description="Peptidase M50" evidence="8">
    <location>
        <begin position="45"/>
        <end position="196"/>
    </location>
</feature>
<keyword evidence="4 7" id="KW-0812">Transmembrane</keyword>
<comment type="caution">
    <text evidence="9">The sequence shown here is derived from an EMBL/GenBank/DDBJ whole genome shotgun (WGS) entry which is preliminary data.</text>
</comment>
<organism evidence="9 10">
    <name type="scientific">Longibaculum muris</name>
    <dbReference type="NCBI Taxonomy" id="1796628"/>
    <lineage>
        <taxon>Bacteria</taxon>
        <taxon>Bacillati</taxon>
        <taxon>Bacillota</taxon>
        <taxon>Erysipelotrichia</taxon>
        <taxon>Erysipelotrichales</taxon>
        <taxon>Coprobacillaceae</taxon>
        <taxon>Longibaculum</taxon>
    </lineage>
</organism>
<feature type="transmembrane region" description="Helical" evidence="7">
    <location>
        <begin position="6"/>
        <end position="29"/>
    </location>
</feature>
<dbReference type="GO" id="GO:0016020">
    <property type="term" value="C:membrane"/>
    <property type="evidence" value="ECO:0007669"/>
    <property type="project" value="UniProtKB-SubCell"/>
</dbReference>
<accession>A0A4R3ZA38</accession>
<protein>
    <recommendedName>
        <fullName evidence="8">Peptidase M50 domain-containing protein</fullName>
    </recommendedName>
</protein>
<comment type="subcellular location">
    <subcellularLocation>
        <location evidence="2">Membrane</location>
        <topology evidence="2">Multi-pass membrane protein</topology>
    </subcellularLocation>
</comment>
<evidence type="ECO:0000256" key="5">
    <source>
        <dbReference type="ARBA" id="ARBA00022989"/>
    </source>
</evidence>
<comment type="cofactor">
    <cofactor evidence="1">
        <name>Zn(2+)</name>
        <dbReference type="ChEBI" id="CHEBI:29105"/>
    </cofactor>
</comment>
<feature type="transmembrane region" description="Helical" evidence="7">
    <location>
        <begin position="36"/>
        <end position="56"/>
    </location>
</feature>
<evidence type="ECO:0000313" key="10">
    <source>
        <dbReference type="Proteomes" id="UP000295515"/>
    </source>
</evidence>
<dbReference type="AlphaFoldDB" id="A0A4R3ZA38"/>
<feature type="transmembrane region" description="Helical" evidence="7">
    <location>
        <begin position="151"/>
        <end position="172"/>
    </location>
</feature>
<evidence type="ECO:0000259" key="8">
    <source>
        <dbReference type="Pfam" id="PF02163"/>
    </source>
</evidence>